<sequence>QEREEALEKLAHVQCDGCDWSAEPLATLCKELLLAVESERSVKLRDQLTSVVGHFAWTRFDYKTQTHEWKEMVSLIDSCSSSTRVRQK</sequence>
<reference evidence="2" key="1">
    <citation type="submission" date="2022-10" db="EMBL/GenBank/DDBJ databases">
        <title>Genome assembly of Pristionchus species.</title>
        <authorList>
            <person name="Yoshida K."/>
            <person name="Sommer R.J."/>
        </authorList>
    </citation>
    <scope>NUCLEOTIDE SEQUENCE [LARGE SCALE GENOMIC DNA]</scope>
    <source>
        <strain evidence="2">RS5460</strain>
    </source>
</reference>
<feature type="non-terminal residue" evidence="1">
    <location>
        <position position="1"/>
    </location>
</feature>
<proteinExistence type="predicted"/>
<evidence type="ECO:0000313" key="2">
    <source>
        <dbReference type="Proteomes" id="UP001328107"/>
    </source>
</evidence>
<gene>
    <name evidence="1" type="ORF">PMAYCL1PPCAC_14643</name>
</gene>
<organism evidence="1 2">
    <name type="scientific">Pristionchus mayeri</name>
    <dbReference type="NCBI Taxonomy" id="1317129"/>
    <lineage>
        <taxon>Eukaryota</taxon>
        <taxon>Metazoa</taxon>
        <taxon>Ecdysozoa</taxon>
        <taxon>Nematoda</taxon>
        <taxon>Chromadorea</taxon>
        <taxon>Rhabditida</taxon>
        <taxon>Rhabditina</taxon>
        <taxon>Diplogasteromorpha</taxon>
        <taxon>Diplogasteroidea</taxon>
        <taxon>Neodiplogasteridae</taxon>
        <taxon>Pristionchus</taxon>
    </lineage>
</organism>
<dbReference type="Proteomes" id="UP001328107">
    <property type="component" value="Unassembled WGS sequence"/>
</dbReference>
<dbReference type="EMBL" id="BTRK01000003">
    <property type="protein sequence ID" value="GMR44448.1"/>
    <property type="molecule type" value="Genomic_DNA"/>
</dbReference>
<feature type="non-terminal residue" evidence="1">
    <location>
        <position position="88"/>
    </location>
</feature>
<dbReference type="AlphaFoldDB" id="A0AAN5CAQ3"/>
<name>A0AAN5CAQ3_9BILA</name>
<protein>
    <submittedName>
        <fullName evidence="1">Uncharacterized protein</fullName>
    </submittedName>
</protein>
<comment type="caution">
    <text evidence="1">The sequence shown here is derived from an EMBL/GenBank/DDBJ whole genome shotgun (WGS) entry which is preliminary data.</text>
</comment>
<accession>A0AAN5CAQ3</accession>
<keyword evidence="2" id="KW-1185">Reference proteome</keyword>
<evidence type="ECO:0000313" key="1">
    <source>
        <dbReference type="EMBL" id="GMR44448.1"/>
    </source>
</evidence>